<comment type="similarity">
    <text evidence="3">Belongs to the methyl-accepting chemotaxis (MCP) protein family.</text>
</comment>
<dbReference type="InterPro" id="IPR004089">
    <property type="entry name" value="MCPsignal_dom"/>
</dbReference>
<evidence type="ECO:0000256" key="6">
    <source>
        <dbReference type="SAM" id="Phobius"/>
    </source>
</evidence>
<evidence type="ECO:0008006" key="11">
    <source>
        <dbReference type="Google" id="ProtNLM"/>
    </source>
</evidence>
<proteinExistence type="inferred from homology"/>
<dbReference type="PROSITE" id="PS50885">
    <property type="entry name" value="HAMP"/>
    <property type="match status" value="2"/>
</dbReference>
<evidence type="ECO:0000256" key="5">
    <source>
        <dbReference type="SAM" id="MobiDB-lite"/>
    </source>
</evidence>
<comment type="subcellular location">
    <subcellularLocation>
        <location evidence="1">Membrane</location>
    </subcellularLocation>
</comment>
<name>A0A2G8QWV2_9RHOB</name>
<evidence type="ECO:0000256" key="1">
    <source>
        <dbReference type="ARBA" id="ARBA00004370"/>
    </source>
</evidence>
<dbReference type="InterPro" id="IPR051310">
    <property type="entry name" value="MCP_chemotaxis"/>
</dbReference>
<dbReference type="GO" id="GO:0007165">
    <property type="term" value="P:signal transduction"/>
    <property type="evidence" value="ECO:0007669"/>
    <property type="project" value="UniProtKB-KW"/>
</dbReference>
<dbReference type="SUPFAM" id="SSF158472">
    <property type="entry name" value="HAMP domain-like"/>
    <property type="match status" value="1"/>
</dbReference>
<dbReference type="PROSITE" id="PS50111">
    <property type="entry name" value="CHEMOTAXIS_TRANSDUC_2"/>
    <property type="match status" value="1"/>
</dbReference>
<keyword evidence="6" id="KW-0812">Transmembrane</keyword>
<dbReference type="Proteomes" id="UP000231259">
    <property type="component" value="Unassembled WGS sequence"/>
</dbReference>
<dbReference type="RefSeq" id="WP_099913790.1">
    <property type="nucleotide sequence ID" value="NZ_AWWI01000182.1"/>
</dbReference>
<keyword evidence="6" id="KW-0472">Membrane</keyword>
<comment type="caution">
    <text evidence="9">The sequence shown here is derived from an EMBL/GenBank/DDBJ whole genome shotgun (WGS) entry which is preliminary data.</text>
</comment>
<dbReference type="SUPFAM" id="SSF58104">
    <property type="entry name" value="Methyl-accepting chemotaxis protein (MCP) signaling domain"/>
    <property type="match status" value="1"/>
</dbReference>
<feature type="transmembrane region" description="Helical" evidence="6">
    <location>
        <begin position="12"/>
        <end position="34"/>
    </location>
</feature>
<organism evidence="9 10">
    <name type="scientific">Puniceibacterium antarcticum</name>
    <dbReference type="NCBI Taxonomy" id="1206336"/>
    <lineage>
        <taxon>Bacteria</taxon>
        <taxon>Pseudomonadati</taxon>
        <taxon>Pseudomonadota</taxon>
        <taxon>Alphaproteobacteria</taxon>
        <taxon>Rhodobacterales</taxon>
        <taxon>Paracoccaceae</taxon>
        <taxon>Puniceibacterium</taxon>
    </lineage>
</organism>
<feature type="transmembrane region" description="Helical" evidence="6">
    <location>
        <begin position="464"/>
        <end position="484"/>
    </location>
</feature>
<dbReference type="EMBL" id="AWWI01000182">
    <property type="protein sequence ID" value="PIL13766.1"/>
    <property type="molecule type" value="Genomic_DNA"/>
</dbReference>
<dbReference type="Pfam" id="PF00672">
    <property type="entry name" value="HAMP"/>
    <property type="match status" value="2"/>
</dbReference>
<evidence type="ECO:0000259" key="7">
    <source>
        <dbReference type="PROSITE" id="PS50111"/>
    </source>
</evidence>
<dbReference type="Pfam" id="PF00015">
    <property type="entry name" value="MCPsignal"/>
    <property type="match status" value="1"/>
</dbReference>
<dbReference type="GO" id="GO:0006935">
    <property type="term" value="P:chemotaxis"/>
    <property type="evidence" value="ECO:0007669"/>
    <property type="project" value="UniProtKB-KW"/>
</dbReference>
<keyword evidence="4" id="KW-0807">Transducer</keyword>
<evidence type="ECO:0000256" key="3">
    <source>
        <dbReference type="ARBA" id="ARBA00029447"/>
    </source>
</evidence>
<evidence type="ECO:0000313" key="9">
    <source>
        <dbReference type="EMBL" id="PIL13766.1"/>
    </source>
</evidence>
<dbReference type="CDD" id="cd11386">
    <property type="entry name" value="MCP_signal"/>
    <property type="match status" value="1"/>
</dbReference>
<reference evidence="9 10" key="1">
    <citation type="submission" date="2013-09" db="EMBL/GenBank/DDBJ databases">
        <title>Genome sequencing of Phaeobacter antarcticus sp. nov. SM1211.</title>
        <authorList>
            <person name="Zhang X.-Y."/>
            <person name="Liu C."/>
            <person name="Chen X.-L."/>
            <person name="Xie B.-B."/>
            <person name="Qin Q.-L."/>
            <person name="Rong J.-C."/>
            <person name="Zhang Y.-Z."/>
        </authorList>
    </citation>
    <scope>NUCLEOTIDE SEQUENCE [LARGE SCALE GENOMIC DNA]</scope>
    <source>
        <strain evidence="9 10">SM1211</strain>
    </source>
</reference>
<dbReference type="PANTHER" id="PTHR43531:SF11">
    <property type="entry name" value="METHYL-ACCEPTING CHEMOTAXIS PROTEIN 3"/>
    <property type="match status" value="1"/>
</dbReference>
<feature type="domain" description="HAMP" evidence="8">
    <location>
        <begin position="554"/>
        <end position="600"/>
    </location>
</feature>
<dbReference type="FunFam" id="1.10.287.950:FF:000001">
    <property type="entry name" value="Methyl-accepting chemotaxis sensory transducer"/>
    <property type="match status" value="1"/>
</dbReference>
<evidence type="ECO:0000259" key="8">
    <source>
        <dbReference type="PROSITE" id="PS50885"/>
    </source>
</evidence>
<keyword evidence="10" id="KW-1185">Reference proteome</keyword>
<feature type="domain" description="HAMP" evidence="8">
    <location>
        <begin position="481"/>
        <end position="534"/>
    </location>
</feature>
<dbReference type="PANTHER" id="PTHR43531">
    <property type="entry name" value="PROTEIN ICFG"/>
    <property type="match status" value="1"/>
</dbReference>
<dbReference type="OrthoDB" id="354287at2"/>
<feature type="region of interest" description="Disordered" evidence="5">
    <location>
        <begin position="856"/>
        <end position="878"/>
    </location>
</feature>
<dbReference type="GO" id="GO:0016020">
    <property type="term" value="C:membrane"/>
    <property type="evidence" value="ECO:0007669"/>
    <property type="project" value="UniProtKB-SubCell"/>
</dbReference>
<gene>
    <name evidence="9" type="ORF">P775_27775</name>
</gene>
<keyword evidence="2" id="KW-0145">Chemotaxis</keyword>
<dbReference type="SMART" id="SM00304">
    <property type="entry name" value="HAMP"/>
    <property type="match status" value="2"/>
</dbReference>
<feature type="domain" description="Methyl-accepting transducer" evidence="7">
    <location>
        <begin position="605"/>
        <end position="834"/>
    </location>
</feature>
<keyword evidence="6" id="KW-1133">Transmembrane helix</keyword>
<dbReference type="CDD" id="cd06225">
    <property type="entry name" value="HAMP"/>
    <property type="match status" value="1"/>
</dbReference>
<dbReference type="SMART" id="SM00283">
    <property type="entry name" value="MA"/>
    <property type="match status" value="1"/>
</dbReference>
<accession>A0A2G8QWV2</accession>
<protein>
    <recommendedName>
        <fullName evidence="11">Methyl-accepting chemotaxis protein</fullName>
    </recommendedName>
</protein>
<sequence length="878" mass="93048">MKSIIGSIAFKITLVLVAMGAMVGVSILVSNSVFRQTVTSLDTLANQRLEELTTISELVTNADQLKSELVDVLLASDQAALAEATGTVAKHMAEMTELSASFPPELGDILNTQIGAALRDFKELDQMRAANFSNLDDLRDRITALRAAAAETNRHLKSVSTTAYFDLVVGGDDTVSALDDRLTHLVDGVVAALQNRYRINADVNLLTGVALALTQTADDSLISILKDLSKSALGDLRLAVDEANANTSLSFDTTPIEDSYALFEKVLSSSTFVIKGQKDNIVAAQRDLGLLVASQVDDLIFSLAIESETASENTSTTIQNLLDGPVARIKMLASVDVAVWAYVGGALELAASENQKHSAALNTELAKLAQSLTQMIPDSEVVLAGKVAQLITFSDPDTGIFKHRKAINDSVAESENALKKTVESVRSVGKTAAEAGKATRSQIKTDSLAVLDQAKRAGVQLLNIGWISLGVFLGAIALTFLTLVRPLQRLTGATEALASGDLEQDVPFAQKGGEVGRMARALLIFRDGLVEKQQMQAKEEEERTLRQQEQELIVSSLAEGMNRLADGDLAVQITQTFPGDYERLRRDFNQATSTLHDAIQRIANSAASVNDSSSEISNASDDLARRTEHAAATLAETAAALAQMTISVQGSAERAESALQVVSVARSSAEEGKTIVESTVVAMRLIEDSAMKISKIIGVIDDIAFQTNLLALNAGVEAARAGEAGRGFAVVASEVRGLAQRSSEAAKEINSLISESTIQVDQGVALVGKTELALDRISGAVIEVSQQASDIAASAKQQAVGISEVNTAVNELDQVTQQNAAMFEETSAASMTLNSEASNLADAVSGFRLTGMVDVHTAGQTPSGGTWEETDERQTRSA</sequence>
<dbReference type="InterPro" id="IPR003660">
    <property type="entry name" value="HAMP_dom"/>
</dbReference>
<dbReference type="AlphaFoldDB" id="A0A2G8QWV2"/>
<evidence type="ECO:0000256" key="2">
    <source>
        <dbReference type="ARBA" id="ARBA00022500"/>
    </source>
</evidence>
<evidence type="ECO:0000256" key="4">
    <source>
        <dbReference type="PROSITE-ProRule" id="PRU00284"/>
    </source>
</evidence>
<dbReference type="Gene3D" id="1.10.287.950">
    <property type="entry name" value="Methyl-accepting chemotaxis protein"/>
    <property type="match status" value="1"/>
</dbReference>
<evidence type="ECO:0000313" key="10">
    <source>
        <dbReference type="Proteomes" id="UP000231259"/>
    </source>
</evidence>
<dbReference type="Gene3D" id="1.10.8.500">
    <property type="entry name" value="HAMP domain in histidine kinase"/>
    <property type="match status" value="1"/>
</dbReference>